<gene>
    <name evidence="22" type="ORF">DX130_09110</name>
</gene>
<dbReference type="Pfam" id="PF00912">
    <property type="entry name" value="Transgly"/>
    <property type="match status" value="1"/>
</dbReference>
<dbReference type="GO" id="GO:0006508">
    <property type="term" value="P:proteolysis"/>
    <property type="evidence" value="ECO:0007669"/>
    <property type="project" value="UniProtKB-KW"/>
</dbReference>
<evidence type="ECO:0000256" key="18">
    <source>
        <dbReference type="SAM" id="MobiDB-lite"/>
    </source>
</evidence>
<dbReference type="GO" id="GO:0008360">
    <property type="term" value="P:regulation of cell shape"/>
    <property type="evidence" value="ECO:0007669"/>
    <property type="project" value="UniProtKB-KW"/>
</dbReference>
<evidence type="ECO:0000256" key="12">
    <source>
        <dbReference type="ARBA" id="ARBA00022989"/>
    </source>
</evidence>
<dbReference type="InterPro" id="IPR036116">
    <property type="entry name" value="FN3_sf"/>
</dbReference>
<comment type="catalytic activity">
    <reaction evidence="17">
        <text>[GlcNAc-(1-&gt;4)-Mur2Ac(oyl-L-Ala-gamma-D-Glu-L-Lys-D-Ala-D-Ala)](n)-di-trans,octa-cis-undecaprenyl diphosphate + beta-D-GlcNAc-(1-&gt;4)-Mur2Ac(oyl-L-Ala-gamma-D-Glu-L-Lys-D-Ala-D-Ala)-di-trans,octa-cis-undecaprenyl diphosphate = [GlcNAc-(1-&gt;4)-Mur2Ac(oyl-L-Ala-gamma-D-Glu-L-Lys-D-Ala-D-Ala)](n+1)-di-trans,octa-cis-undecaprenyl diphosphate + di-trans,octa-cis-undecaprenyl diphosphate + H(+)</text>
        <dbReference type="Rhea" id="RHEA:23708"/>
        <dbReference type="Rhea" id="RHEA-COMP:9602"/>
        <dbReference type="Rhea" id="RHEA-COMP:9603"/>
        <dbReference type="ChEBI" id="CHEBI:15378"/>
        <dbReference type="ChEBI" id="CHEBI:58405"/>
        <dbReference type="ChEBI" id="CHEBI:60033"/>
        <dbReference type="ChEBI" id="CHEBI:78435"/>
        <dbReference type="EC" id="2.4.99.28"/>
    </reaction>
</comment>
<evidence type="ECO:0000256" key="10">
    <source>
        <dbReference type="ARBA" id="ARBA00022960"/>
    </source>
</evidence>
<dbReference type="InterPro" id="IPR050396">
    <property type="entry name" value="Glycosyltr_51/Transpeptidase"/>
</dbReference>
<evidence type="ECO:0000256" key="11">
    <source>
        <dbReference type="ARBA" id="ARBA00022984"/>
    </source>
</evidence>
<keyword evidence="9" id="KW-0378">Hydrolase</keyword>
<dbReference type="RefSeq" id="WP_116044564.1">
    <property type="nucleotide sequence ID" value="NZ_QUBQ01000001.1"/>
</dbReference>
<evidence type="ECO:0000256" key="3">
    <source>
        <dbReference type="ARBA" id="ARBA00022475"/>
    </source>
</evidence>
<keyword evidence="7" id="KW-0808">Transferase</keyword>
<dbReference type="SUPFAM" id="SSF56601">
    <property type="entry name" value="beta-lactamase/transpeptidase-like"/>
    <property type="match status" value="1"/>
</dbReference>
<dbReference type="InterPro" id="IPR001264">
    <property type="entry name" value="Glyco_trans_51"/>
</dbReference>
<sequence>MTEQPRRRTTTTTKPKTKKKKKKWMSGKGWFYGIFFTIVIGIVCGIIGYLLIVLNGERLLQEHGSKLEFGEASIIYDVNGNEISRLYDVLDHREVAEFSEIPEFMRNAIVATEDQRFREHSGLDFWAIGRALVKDVIARSAVEGGSTITQQLAKNVFLSADKTFFRKATEASIAVALEQELTKDEILTMYLNRIYFGKGIHGVKAAAEYYFGVELEDMKLWQAATLAAMPKAPNRFNPLINPDESMNRRAVVLRLMYEQNYITETEMKEAQAVVYEVPPNQNDMKTGKYHAYADFVLNEAMKVTGLSEEELRVGGLHIYTSLDPQAQDAVDKEFADASNFEESKDDQIVQGSMIIIDHRNGQIKAIAGGRDYSSRGWNRVDKKRQPGSAIKPIVAYGPALESGKYFPWSTLKNDQKCFSNYCPQDRWGAVAVSMTQAIKDSRNLAAVWMLNEVGVKQGAAFAEKLGLTLEPDDRNLAMALGGLTRGASPLQMATAYSVMANGGKSVDPHTITKISGRKNWEYKEPPSQQLMSPDTAWYLTEMMQSVVEKGGTGARAAIDRPVAGKTGTTQAGIPGYRGNGIKDAWFVGYTPEWTAAVWMGYDKTDVNHLLTKGGGQSAALFAKVMRPALKGVAKDSFKRPSNVKEDKPPITIKNFKAQFSEVEGRVFLSWDPLDEKEITYEVYRKESGASDYIRFVDTLNPQIEDMSVFPGMTYDYYVVAYDAASNQRSTPSNVISVVIPEIDIGIPEVPGETDTPTPPVTPPGDGNEGGENGGDGEGTDPGTPETPGDTGVPGGEGESGLIDPPPPSAGNSTDGVSVGGF</sequence>
<dbReference type="AlphaFoldDB" id="A0A371PMD6"/>
<dbReference type="GO" id="GO:0009002">
    <property type="term" value="F:serine-type D-Ala-D-Ala carboxypeptidase activity"/>
    <property type="evidence" value="ECO:0007669"/>
    <property type="project" value="UniProtKB-EC"/>
</dbReference>
<keyword evidence="6" id="KW-0328">Glycosyltransferase</keyword>
<dbReference type="InterPro" id="IPR012338">
    <property type="entry name" value="Beta-lactam/transpept-like"/>
</dbReference>
<feature type="compositionally biased region" description="Gly residues" evidence="18">
    <location>
        <begin position="766"/>
        <end position="776"/>
    </location>
</feature>
<evidence type="ECO:0000256" key="16">
    <source>
        <dbReference type="ARBA" id="ARBA00034000"/>
    </source>
</evidence>
<name>A0A371PMD6_9BACL</name>
<dbReference type="GO" id="GO:0008658">
    <property type="term" value="F:penicillin binding"/>
    <property type="evidence" value="ECO:0007669"/>
    <property type="project" value="InterPro"/>
</dbReference>
<comment type="catalytic activity">
    <reaction evidence="16">
        <text>Preferential cleavage: (Ac)2-L-Lys-D-Ala-|-D-Ala. Also transpeptidation of peptidyl-alanyl moieties that are N-acyl substituents of D-alanine.</text>
        <dbReference type="EC" id="3.4.16.4"/>
    </reaction>
</comment>
<keyword evidence="8 19" id="KW-0812">Transmembrane</keyword>
<evidence type="ECO:0000256" key="5">
    <source>
        <dbReference type="ARBA" id="ARBA00022670"/>
    </source>
</evidence>
<dbReference type="NCBIfam" id="TIGR02074">
    <property type="entry name" value="PBP_1a_fam"/>
    <property type="match status" value="1"/>
</dbReference>
<dbReference type="PANTHER" id="PTHR32282">
    <property type="entry name" value="BINDING PROTEIN TRANSPEPTIDASE, PUTATIVE-RELATED"/>
    <property type="match status" value="1"/>
</dbReference>
<evidence type="ECO:0000256" key="13">
    <source>
        <dbReference type="ARBA" id="ARBA00023136"/>
    </source>
</evidence>
<feature type="region of interest" description="Disordered" evidence="18">
    <location>
        <begin position="746"/>
        <end position="821"/>
    </location>
</feature>
<dbReference type="SUPFAM" id="SSF53955">
    <property type="entry name" value="Lysozyme-like"/>
    <property type="match status" value="1"/>
</dbReference>
<organism evidence="22 23">
    <name type="scientific">Paenibacillus paeoniae</name>
    <dbReference type="NCBI Taxonomy" id="2292705"/>
    <lineage>
        <taxon>Bacteria</taxon>
        <taxon>Bacillati</taxon>
        <taxon>Bacillota</taxon>
        <taxon>Bacilli</taxon>
        <taxon>Bacillales</taxon>
        <taxon>Paenibacillaceae</taxon>
        <taxon>Paenibacillus</taxon>
    </lineage>
</organism>
<keyword evidence="13 19" id="KW-0472">Membrane</keyword>
<keyword evidence="12 19" id="KW-1133">Transmembrane helix</keyword>
<dbReference type="Proteomes" id="UP000261905">
    <property type="component" value="Unassembled WGS sequence"/>
</dbReference>
<keyword evidence="11" id="KW-0573">Peptidoglycan synthesis</keyword>
<dbReference type="GO" id="GO:0009252">
    <property type="term" value="P:peptidoglycan biosynthetic process"/>
    <property type="evidence" value="ECO:0007669"/>
    <property type="project" value="UniProtKB-KW"/>
</dbReference>
<evidence type="ECO:0000256" key="8">
    <source>
        <dbReference type="ARBA" id="ARBA00022692"/>
    </source>
</evidence>
<evidence type="ECO:0000313" key="22">
    <source>
        <dbReference type="EMBL" id="REK77145.1"/>
    </source>
</evidence>
<keyword evidence="5" id="KW-0645">Protease</keyword>
<comment type="caution">
    <text evidence="22">The sequence shown here is derived from an EMBL/GenBank/DDBJ whole genome shotgun (WGS) entry which is preliminary data.</text>
</comment>
<proteinExistence type="inferred from homology"/>
<feature type="domain" description="Glycosyl transferase family 51" evidence="21">
    <location>
        <begin position="81"/>
        <end position="256"/>
    </location>
</feature>
<protein>
    <submittedName>
        <fullName evidence="22">PBP1A family penicillin-binding protein</fullName>
    </submittedName>
</protein>
<keyword evidence="10" id="KW-0133">Cell shape</keyword>
<evidence type="ECO:0000256" key="7">
    <source>
        <dbReference type="ARBA" id="ARBA00022679"/>
    </source>
</evidence>
<evidence type="ECO:0000256" key="19">
    <source>
        <dbReference type="SAM" id="Phobius"/>
    </source>
</evidence>
<dbReference type="Gene3D" id="3.40.710.10">
    <property type="entry name" value="DD-peptidase/beta-lactamase superfamily"/>
    <property type="match status" value="1"/>
</dbReference>
<dbReference type="EMBL" id="QUBQ01000001">
    <property type="protein sequence ID" value="REK77145.1"/>
    <property type="molecule type" value="Genomic_DNA"/>
</dbReference>
<evidence type="ECO:0000256" key="17">
    <source>
        <dbReference type="ARBA" id="ARBA00049902"/>
    </source>
</evidence>
<evidence type="ECO:0000256" key="14">
    <source>
        <dbReference type="ARBA" id="ARBA00023268"/>
    </source>
</evidence>
<dbReference type="InterPro" id="IPR001460">
    <property type="entry name" value="PCN-bd_Tpept"/>
</dbReference>
<feature type="domain" description="Penicillin-binding protein transpeptidase" evidence="20">
    <location>
        <begin position="351"/>
        <end position="625"/>
    </location>
</feature>
<dbReference type="InterPro" id="IPR013783">
    <property type="entry name" value="Ig-like_fold"/>
</dbReference>
<evidence type="ECO:0000259" key="21">
    <source>
        <dbReference type="Pfam" id="PF00912"/>
    </source>
</evidence>
<reference evidence="22 23" key="1">
    <citation type="submission" date="2018-08" db="EMBL/GenBank/DDBJ databases">
        <title>Paenibacillus sp. M4BSY-1, whole genome shotgun sequence.</title>
        <authorList>
            <person name="Tuo L."/>
        </authorList>
    </citation>
    <scope>NUCLEOTIDE SEQUENCE [LARGE SCALE GENOMIC DNA]</scope>
    <source>
        <strain evidence="22 23">M4BSY-1</strain>
    </source>
</reference>
<evidence type="ECO:0000259" key="20">
    <source>
        <dbReference type="Pfam" id="PF00905"/>
    </source>
</evidence>
<keyword evidence="4" id="KW-0121">Carboxypeptidase</keyword>
<keyword evidence="15" id="KW-0961">Cell wall biogenesis/degradation</keyword>
<dbReference type="Gene3D" id="2.60.40.10">
    <property type="entry name" value="Immunoglobulins"/>
    <property type="match status" value="1"/>
</dbReference>
<evidence type="ECO:0000256" key="2">
    <source>
        <dbReference type="ARBA" id="ARBA00007739"/>
    </source>
</evidence>
<dbReference type="GO" id="GO:0071555">
    <property type="term" value="P:cell wall organization"/>
    <property type="evidence" value="ECO:0007669"/>
    <property type="project" value="UniProtKB-KW"/>
</dbReference>
<dbReference type="PANTHER" id="PTHR32282:SF32">
    <property type="entry name" value="PENICILLIN-BINDING PROTEIN 2A"/>
    <property type="match status" value="1"/>
</dbReference>
<evidence type="ECO:0000256" key="15">
    <source>
        <dbReference type="ARBA" id="ARBA00023316"/>
    </source>
</evidence>
<evidence type="ECO:0000256" key="6">
    <source>
        <dbReference type="ARBA" id="ARBA00022676"/>
    </source>
</evidence>
<dbReference type="InterPro" id="IPR023346">
    <property type="entry name" value="Lysozyme-like_dom_sf"/>
</dbReference>
<dbReference type="OrthoDB" id="9766909at2"/>
<dbReference type="GO" id="GO:0030288">
    <property type="term" value="C:outer membrane-bounded periplasmic space"/>
    <property type="evidence" value="ECO:0007669"/>
    <property type="project" value="TreeGrafter"/>
</dbReference>
<accession>A0A371PMD6</accession>
<evidence type="ECO:0000256" key="9">
    <source>
        <dbReference type="ARBA" id="ARBA00022801"/>
    </source>
</evidence>
<keyword evidence="3" id="KW-1003">Cell membrane</keyword>
<keyword evidence="14" id="KW-0511">Multifunctional enzyme</keyword>
<dbReference type="FunFam" id="1.10.3810.10:FF:000001">
    <property type="entry name" value="Penicillin-binding protein 1A"/>
    <property type="match status" value="1"/>
</dbReference>
<dbReference type="GO" id="GO:0008955">
    <property type="term" value="F:peptidoglycan glycosyltransferase activity"/>
    <property type="evidence" value="ECO:0007669"/>
    <property type="project" value="UniProtKB-EC"/>
</dbReference>
<dbReference type="SUPFAM" id="SSF49265">
    <property type="entry name" value="Fibronectin type III"/>
    <property type="match status" value="1"/>
</dbReference>
<feature type="compositionally biased region" description="Low complexity" evidence="18">
    <location>
        <begin position="780"/>
        <end position="790"/>
    </location>
</feature>
<comment type="similarity">
    <text evidence="2">In the N-terminal section; belongs to the glycosyltransferase 51 family.</text>
</comment>
<evidence type="ECO:0000313" key="23">
    <source>
        <dbReference type="Proteomes" id="UP000261905"/>
    </source>
</evidence>
<dbReference type="Gene3D" id="1.10.3810.10">
    <property type="entry name" value="Biosynthetic peptidoglycan transglycosylase-like"/>
    <property type="match status" value="1"/>
</dbReference>
<comment type="similarity">
    <text evidence="1">In the C-terminal section; belongs to the transpeptidase family.</text>
</comment>
<dbReference type="Pfam" id="PF00905">
    <property type="entry name" value="Transpeptidase"/>
    <property type="match status" value="1"/>
</dbReference>
<keyword evidence="23" id="KW-1185">Reference proteome</keyword>
<evidence type="ECO:0000256" key="1">
    <source>
        <dbReference type="ARBA" id="ARBA00007090"/>
    </source>
</evidence>
<evidence type="ECO:0000256" key="4">
    <source>
        <dbReference type="ARBA" id="ARBA00022645"/>
    </source>
</evidence>
<dbReference type="InterPro" id="IPR036950">
    <property type="entry name" value="PBP_transglycosylase"/>
</dbReference>
<feature type="transmembrane region" description="Helical" evidence="19">
    <location>
        <begin position="29"/>
        <end position="52"/>
    </location>
</feature>